<reference evidence="1" key="1">
    <citation type="submission" date="2021-06" db="EMBL/GenBank/DDBJ databases">
        <title>Comparative genomics, transcriptomics and evolutionary studies reveal genomic signatures of adaptation to plant cell wall in hemibiotrophic fungi.</title>
        <authorList>
            <consortium name="DOE Joint Genome Institute"/>
            <person name="Baroncelli R."/>
            <person name="Diaz J.F."/>
            <person name="Benocci T."/>
            <person name="Peng M."/>
            <person name="Battaglia E."/>
            <person name="Haridas S."/>
            <person name="Andreopoulos W."/>
            <person name="Labutti K."/>
            <person name="Pangilinan J."/>
            <person name="Floch G.L."/>
            <person name="Makela M.R."/>
            <person name="Henrissat B."/>
            <person name="Grigoriev I.V."/>
            <person name="Crouch J.A."/>
            <person name="De Vries R.P."/>
            <person name="Sukno S.A."/>
            <person name="Thon M.R."/>
        </authorList>
    </citation>
    <scope>NUCLEOTIDE SEQUENCE</scope>
    <source>
        <strain evidence="1">MAFF235873</strain>
    </source>
</reference>
<evidence type="ECO:0000313" key="2">
    <source>
        <dbReference type="Proteomes" id="UP001232148"/>
    </source>
</evidence>
<keyword evidence="2" id="KW-1185">Reference proteome</keyword>
<protein>
    <submittedName>
        <fullName evidence="1">Uncharacterized protein</fullName>
    </submittedName>
</protein>
<accession>A0AAD9LWP9</accession>
<sequence length="166" mass="18120">MAHPFFWLFFVSSERKDSTLSSTSAVELGHGVPLDSKTDSGNRHAIIQYLDILETSGNAGSNGYSGAANSSDTELCNRCRATIRLRVCCLCKQQWIDAALRVAEKSLITYAPVTVCVAPMPVIANDQPLKEEGYAICTVAWISRVLLLSCCFQHSYIQDAGLQVLS</sequence>
<name>A0AAD9LWP9_9PEZI</name>
<dbReference type="AlphaFoldDB" id="A0AAD9LWP9"/>
<organism evidence="1 2">
    <name type="scientific">Colletotrichum zoysiae</name>
    <dbReference type="NCBI Taxonomy" id="1216348"/>
    <lineage>
        <taxon>Eukaryota</taxon>
        <taxon>Fungi</taxon>
        <taxon>Dikarya</taxon>
        <taxon>Ascomycota</taxon>
        <taxon>Pezizomycotina</taxon>
        <taxon>Sordariomycetes</taxon>
        <taxon>Hypocreomycetidae</taxon>
        <taxon>Glomerellales</taxon>
        <taxon>Glomerellaceae</taxon>
        <taxon>Colletotrichum</taxon>
        <taxon>Colletotrichum graminicola species complex</taxon>
    </lineage>
</organism>
<evidence type="ECO:0000313" key="1">
    <source>
        <dbReference type="EMBL" id="KAK2025121.1"/>
    </source>
</evidence>
<dbReference type="EMBL" id="MU842945">
    <property type="protein sequence ID" value="KAK2025121.1"/>
    <property type="molecule type" value="Genomic_DNA"/>
</dbReference>
<gene>
    <name evidence="1" type="ORF">LX32DRAFT_70437</name>
</gene>
<proteinExistence type="predicted"/>
<comment type="caution">
    <text evidence="1">The sequence shown here is derived from an EMBL/GenBank/DDBJ whole genome shotgun (WGS) entry which is preliminary data.</text>
</comment>
<dbReference type="Proteomes" id="UP001232148">
    <property type="component" value="Unassembled WGS sequence"/>
</dbReference>